<keyword evidence="20" id="KW-1185">Reference proteome</keyword>
<dbReference type="GO" id="GO:0005739">
    <property type="term" value="C:mitochondrion"/>
    <property type="evidence" value="ECO:0007669"/>
    <property type="project" value="TreeGrafter"/>
</dbReference>
<dbReference type="InterPro" id="IPR012308">
    <property type="entry name" value="DNA_ligase_ATP-dep_N"/>
</dbReference>
<gene>
    <name evidence="19" type="ORF">WR25_24001</name>
</gene>
<keyword evidence="7 15" id="KW-0227">DNA damage</keyword>
<keyword evidence="4" id="KW-0132">Cell division</keyword>
<evidence type="ECO:0000256" key="13">
    <source>
        <dbReference type="ARBA" id="ARBA00034003"/>
    </source>
</evidence>
<dbReference type="EMBL" id="LIAE01007907">
    <property type="protein sequence ID" value="PAV76332.1"/>
    <property type="molecule type" value="Genomic_DNA"/>
</dbReference>
<dbReference type="PANTHER" id="PTHR45674:SF4">
    <property type="entry name" value="DNA LIGASE 1"/>
    <property type="match status" value="1"/>
</dbReference>
<evidence type="ECO:0000256" key="11">
    <source>
        <dbReference type="ARBA" id="ARBA00023242"/>
    </source>
</evidence>
<dbReference type="GO" id="GO:0005524">
    <property type="term" value="F:ATP binding"/>
    <property type="evidence" value="ECO:0007669"/>
    <property type="project" value="UniProtKB-KW"/>
</dbReference>
<feature type="region of interest" description="Disordered" evidence="17">
    <location>
        <begin position="674"/>
        <end position="695"/>
    </location>
</feature>
<dbReference type="CDD" id="cd07900">
    <property type="entry name" value="Adenylation_DNA_ligase_I_Euk"/>
    <property type="match status" value="1"/>
</dbReference>
<dbReference type="SUPFAM" id="SSF117018">
    <property type="entry name" value="ATP-dependent DNA ligase DNA-binding domain"/>
    <property type="match status" value="1"/>
</dbReference>
<evidence type="ECO:0000256" key="2">
    <source>
        <dbReference type="ARBA" id="ARBA00007572"/>
    </source>
</evidence>
<dbReference type="InterPro" id="IPR012310">
    <property type="entry name" value="DNA_ligase_ATP-dep_cent"/>
</dbReference>
<evidence type="ECO:0000256" key="1">
    <source>
        <dbReference type="ARBA" id="ARBA00004123"/>
    </source>
</evidence>
<comment type="caution">
    <text evidence="19">The sequence shown here is derived from an EMBL/GenBank/DDBJ whole genome shotgun (WGS) entry which is preliminary data.</text>
</comment>
<dbReference type="OrthoDB" id="206088at2759"/>
<keyword evidence="9 15" id="KW-0233">DNA recombination</keyword>
<dbReference type="NCBIfam" id="TIGR00574">
    <property type="entry name" value="dnl1"/>
    <property type="match status" value="1"/>
</dbReference>
<keyword evidence="10 15" id="KW-0234">DNA repair</keyword>
<evidence type="ECO:0000313" key="19">
    <source>
        <dbReference type="EMBL" id="PAV76332.1"/>
    </source>
</evidence>
<dbReference type="Proteomes" id="UP000218231">
    <property type="component" value="Unassembled WGS sequence"/>
</dbReference>
<dbReference type="GO" id="GO:0051301">
    <property type="term" value="P:cell division"/>
    <property type="evidence" value="ECO:0007669"/>
    <property type="project" value="UniProtKB-KW"/>
</dbReference>
<comment type="function">
    <text evidence="14">DNA ligase that seals nicks in double-stranded DNA during DNA replication, DNA recombination and DNA repair.</text>
</comment>
<dbReference type="FunFam" id="2.40.50.140:FF:000062">
    <property type="entry name" value="DNA ligase"/>
    <property type="match status" value="1"/>
</dbReference>
<accession>A0A2A2KQV6</accession>
<evidence type="ECO:0000256" key="8">
    <source>
        <dbReference type="ARBA" id="ARBA00022840"/>
    </source>
</evidence>
<keyword evidence="3 15" id="KW-0436">Ligase</keyword>
<dbReference type="InterPro" id="IPR012309">
    <property type="entry name" value="DNA_ligase_ATP-dep_C"/>
</dbReference>
<dbReference type="Gene3D" id="3.30.1490.70">
    <property type="match status" value="1"/>
</dbReference>
<keyword evidence="8 15" id="KW-0067">ATP-binding</keyword>
<dbReference type="FunFam" id="1.10.3260.10:FF:000001">
    <property type="entry name" value="DNA ligase"/>
    <property type="match status" value="1"/>
</dbReference>
<reference evidence="19 20" key="1">
    <citation type="journal article" date="2017" name="Curr. Biol.">
        <title>Genome architecture and evolution of a unichromosomal asexual nematode.</title>
        <authorList>
            <person name="Fradin H."/>
            <person name="Zegar C."/>
            <person name="Gutwein M."/>
            <person name="Lucas J."/>
            <person name="Kovtun M."/>
            <person name="Corcoran D."/>
            <person name="Baugh L.R."/>
            <person name="Kiontke K."/>
            <person name="Gunsalus K."/>
            <person name="Fitch D.H."/>
            <person name="Piano F."/>
        </authorList>
    </citation>
    <scope>NUCLEOTIDE SEQUENCE [LARGE SCALE GENOMIC DNA]</scope>
    <source>
        <strain evidence="19">PF1309</strain>
    </source>
</reference>
<dbReference type="Pfam" id="PF04675">
    <property type="entry name" value="DNA_ligase_A_N"/>
    <property type="match status" value="1"/>
</dbReference>
<organism evidence="19 20">
    <name type="scientific">Diploscapter pachys</name>
    <dbReference type="NCBI Taxonomy" id="2018661"/>
    <lineage>
        <taxon>Eukaryota</taxon>
        <taxon>Metazoa</taxon>
        <taxon>Ecdysozoa</taxon>
        <taxon>Nematoda</taxon>
        <taxon>Chromadorea</taxon>
        <taxon>Rhabditida</taxon>
        <taxon>Rhabditina</taxon>
        <taxon>Rhabditomorpha</taxon>
        <taxon>Rhabditoidea</taxon>
        <taxon>Rhabditidae</taxon>
        <taxon>Diploscapter</taxon>
    </lineage>
</organism>
<evidence type="ECO:0000256" key="6">
    <source>
        <dbReference type="ARBA" id="ARBA00022741"/>
    </source>
</evidence>
<evidence type="ECO:0000256" key="9">
    <source>
        <dbReference type="ARBA" id="ARBA00023172"/>
    </source>
</evidence>
<dbReference type="InterPro" id="IPR036599">
    <property type="entry name" value="DNA_ligase_N_sf"/>
</dbReference>
<dbReference type="InterPro" id="IPR050191">
    <property type="entry name" value="ATP-dep_DNA_ligase"/>
</dbReference>
<keyword evidence="6 15" id="KW-0547">Nucleotide-binding</keyword>
<evidence type="ECO:0000256" key="16">
    <source>
        <dbReference type="RuleBase" id="RU004196"/>
    </source>
</evidence>
<dbReference type="GO" id="GO:0003910">
    <property type="term" value="F:DNA ligase (ATP) activity"/>
    <property type="evidence" value="ECO:0007669"/>
    <property type="project" value="UniProtKB-EC"/>
</dbReference>
<dbReference type="Pfam" id="PF01068">
    <property type="entry name" value="DNA_ligase_A_M"/>
    <property type="match status" value="1"/>
</dbReference>
<evidence type="ECO:0000256" key="15">
    <source>
        <dbReference type="RuleBase" id="RU000617"/>
    </source>
</evidence>
<dbReference type="STRING" id="2018661.A0A2A2KQV6"/>
<keyword evidence="5" id="KW-0235">DNA replication</keyword>
<dbReference type="Gene3D" id="1.10.3260.10">
    <property type="entry name" value="DNA ligase, ATP-dependent, N-terminal domain"/>
    <property type="match status" value="1"/>
</dbReference>
<keyword evidence="11" id="KW-0539">Nucleus</keyword>
<comment type="similarity">
    <text evidence="2 16">Belongs to the ATP-dependent DNA ligase family.</text>
</comment>
<dbReference type="GO" id="GO:0006310">
    <property type="term" value="P:DNA recombination"/>
    <property type="evidence" value="ECO:0007669"/>
    <property type="project" value="UniProtKB-KW"/>
</dbReference>
<dbReference type="Gene3D" id="2.40.50.140">
    <property type="entry name" value="Nucleic acid-binding proteins"/>
    <property type="match status" value="1"/>
</dbReference>
<protein>
    <recommendedName>
        <fullName evidence="15">DNA ligase</fullName>
        <ecNumber evidence="15">6.5.1.1</ecNumber>
    </recommendedName>
</protein>
<dbReference type="FunFam" id="3.30.470.30:FF:000016">
    <property type="entry name" value="DNA ligase"/>
    <property type="match status" value="1"/>
</dbReference>
<evidence type="ECO:0000256" key="7">
    <source>
        <dbReference type="ARBA" id="ARBA00022763"/>
    </source>
</evidence>
<evidence type="ECO:0000256" key="3">
    <source>
        <dbReference type="ARBA" id="ARBA00022598"/>
    </source>
</evidence>
<dbReference type="InterPro" id="IPR000977">
    <property type="entry name" value="DNA_ligase_ATP-dep"/>
</dbReference>
<evidence type="ECO:0000256" key="5">
    <source>
        <dbReference type="ARBA" id="ARBA00022705"/>
    </source>
</evidence>
<dbReference type="Pfam" id="PF04679">
    <property type="entry name" value="DNA_ligase_A_C"/>
    <property type="match status" value="1"/>
</dbReference>
<dbReference type="InterPro" id="IPR016059">
    <property type="entry name" value="DNA_ligase_ATP-dep_CS"/>
</dbReference>
<feature type="domain" description="ATP-dependent DNA ligase family profile" evidence="18">
    <location>
        <begin position="424"/>
        <end position="560"/>
    </location>
</feature>
<comment type="catalytic activity">
    <reaction evidence="13 15">
        <text>ATP + (deoxyribonucleotide)n-3'-hydroxyl + 5'-phospho-(deoxyribonucleotide)m = (deoxyribonucleotide)n+m + AMP + diphosphate.</text>
        <dbReference type="EC" id="6.5.1.1"/>
    </reaction>
</comment>
<dbReference type="PROSITE" id="PS00697">
    <property type="entry name" value="DNA_LIGASE_A1"/>
    <property type="match status" value="1"/>
</dbReference>
<dbReference type="InterPro" id="IPR012340">
    <property type="entry name" value="NA-bd_OB-fold"/>
</dbReference>
<dbReference type="PROSITE" id="PS00333">
    <property type="entry name" value="DNA_LIGASE_A2"/>
    <property type="match status" value="1"/>
</dbReference>
<keyword evidence="12" id="KW-0131">Cell cycle</keyword>
<dbReference type="GO" id="GO:0003677">
    <property type="term" value="F:DNA binding"/>
    <property type="evidence" value="ECO:0007669"/>
    <property type="project" value="InterPro"/>
</dbReference>
<dbReference type="GO" id="GO:1903461">
    <property type="term" value="P:Okazaki fragment processing involved in mitotic DNA replication"/>
    <property type="evidence" value="ECO:0007669"/>
    <property type="project" value="TreeGrafter"/>
</dbReference>
<evidence type="ECO:0000256" key="14">
    <source>
        <dbReference type="ARBA" id="ARBA00054532"/>
    </source>
</evidence>
<proteinExistence type="inferred from homology"/>
<dbReference type="SUPFAM" id="SSF56091">
    <property type="entry name" value="DNA ligase/mRNA capping enzyme, catalytic domain"/>
    <property type="match status" value="1"/>
</dbReference>
<evidence type="ECO:0000313" key="20">
    <source>
        <dbReference type="Proteomes" id="UP000218231"/>
    </source>
</evidence>
<dbReference type="GO" id="GO:0071897">
    <property type="term" value="P:DNA biosynthetic process"/>
    <property type="evidence" value="ECO:0007669"/>
    <property type="project" value="InterPro"/>
</dbReference>
<dbReference type="GO" id="GO:0005634">
    <property type="term" value="C:nucleus"/>
    <property type="evidence" value="ECO:0007669"/>
    <property type="project" value="UniProtKB-SubCell"/>
</dbReference>
<dbReference type="GO" id="GO:0006281">
    <property type="term" value="P:DNA repair"/>
    <property type="evidence" value="ECO:0007669"/>
    <property type="project" value="UniProtKB-KW"/>
</dbReference>
<name>A0A2A2KQV6_9BILA</name>
<dbReference type="PANTHER" id="PTHR45674">
    <property type="entry name" value="DNA LIGASE 1/3 FAMILY MEMBER"/>
    <property type="match status" value="1"/>
</dbReference>
<evidence type="ECO:0000259" key="18">
    <source>
        <dbReference type="PROSITE" id="PS50160"/>
    </source>
</evidence>
<comment type="subcellular location">
    <subcellularLocation>
        <location evidence="1">Nucleus</location>
    </subcellularLocation>
</comment>
<dbReference type="AlphaFoldDB" id="A0A2A2KQV6"/>
<evidence type="ECO:0000256" key="4">
    <source>
        <dbReference type="ARBA" id="ARBA00022618"/>
    </source>
</evidence>
<dbReference type="Gene3D" id="3.30.470.30">
    <property type="entry name" value="DNA ligase/mRNA capping enzyme"/>
    <property type="match status" value="1"/>
</dbReference>
<evidence type="ECO:0000256" key="10">
    <source>
        <dbReference type="ARBA" id="ARBA00023204"/>
    </source>
</evidence>
<evidence type="ECO:0000256" key="12">
    <source>
        <dbReference type="ARBA" id="ARBA00023306"/>
    </source>
</evidence>
<evidence type="ECO:0000256" key="17">
    <source>
        <dbReference type="SAM" id="MobiDB-lite"/>
    </source>
</evidence>
<dbReference type="CDD" id="cd07969">
    <property type="entry name" value="OBF_DNA_ligase_I"/>
    <property type="match status" value="1"/>
</dbReference>
<dbReference type="PROSITE" id="PS50160">
    <property type="entry name" value="DNA_LIGASE_A3"/>
    <property type="match status" value="1"/>
</dbReference>
<dbReference type="SUPFAM" id="SSF50249">
    <property type="entry name" value="Nucleic acid-binding proteins"/>
    <property type="match status" value="1"/>
</dbReference>
<sequence>MKIDQKRKFKTSKLLYAKIIVGVYNKSELSAESPKKVHKLSTVERRNLVAEMFALNKENETDLEWKEGDKVPYLSLSKTLEKIEAESGMLKKREILSKFLVLVLEKSPSELSQCVYLCINQLGPAYEGLELGIAEATLIKAIAQATGRTVKKIKDDMEKKGDLGIVAQESRTTQKMLFKPAQLTVPAVFKKLRDIAQLNGQSSMDKKTSLIQGLLVACRDAEARFIVRSLQGKLRIGVSDQTVLAALANAFTLHEINKSGQKLSKDAVEERKKATELLLKTTYCQCPNFDKIIPVALEQGIEKIAENCKLTPGIPLKPMLAHPTKSIGEITKRFGNAEFACEWKYDGERGQIHMDETGKIYVYSRNQENNTTKYPDIIESVKKCIRDGVSSFIADSEIVAWDVETKTILPFQVLTTRKRKDADKSEIKVKICVHLFDLLYFNGESLVKEPFRKRRETLKKYFMHVEGMFHFAQSLDSTDPDEVNQFLEEAIKGNCEGLMIKTLDDDATYEIAKRSHNWLKLKKDYLDGVGDTLDLLVMGGYHGTGKRTGVYGGYLLACYNPDTEEYQSICKIGTGFSDVELKELTELCNKHKAEKPRSYYKFDDSLKPDVWFEPSVLFEVKCADLSISPRHLAAVGIVDSDKGISLRFPRFIRVRDDKNPEDATSAEQVAEMYKNQDIIKNQNGAKQEDEEDIDY</sequence>
<dbReference type="EC" id="6.5.1.1" evidence="15"/>